<evidence type="ECO:0000313" key="2">
    <source>
        <dbReference type="Proteomes" id="UP000031843"/>
    </source>
</evidence>
<proteinExistence type="predicted"/>
<dbReference type="Proteomes" id="UP000031843">
    <property type="component" value="Chromosome secondary"/>
</dbReference>
<dbReference type="STRING" id="68895.RR42_s2388"/>
<gene>
    <name evidence="1" type="ORF">RR42_s2388</name>
</gene>
<organism evidence="1 2">
    <name type="scientific">Cupriavidus basilensis</name>
    <dbReference type="NCBI Taxonomy" id="68895"/>
    <lineage>
        <taxon>Bacteria</taxon>
        <taxon>Pseudomonadati</taxon>
        <taxon>Pseudomonadota</taxon>
        <taxon>Betaproteobacteria</taxon>
        <taxon>Burkholderiales</taxon>
        <taxon>Burkholderiaceae</taxon>
        <taxon>Cupriavidus</taxon>
    </lineage>
</organism>
<dbReference type="InterPro" id="IPR009078">
    <property type="entry name" value="Ferritin-like_SF"/>
</dbReference>
<evidence type="ECO:0008006" key="3">
    <source>
        <dbReference type="Google" id="ProtNLM"/>
    </source>
</evidence>
<reference evidence="1 2" key="1">
    <citation type="journal article" date="2015" name="Genome Announc.">
        <title>Complete Genome Sequence of Cupriavidus basilensis 4G11, Isolated from the Oak Ridge Field Research Center Site.</title>
        <authorList>
            <person name="Ray J."/>
            <person name="Waters R.J."/>
            <person name="Skerker J.M."/>
            <person name="Kuehl J.V."/>
            <person name="Price M.N."/>
            <person name="Huang J."/>
            <person name="Chakraborty R."/>
            <person name="Arkin A.P."/>
            <person name="Deutschbauer A."/>
        </authorList>
    </citation>
    <scope>NUCLEOTIDE SEQUENCE [LARGE SCALE GENOMIC DNA]</scope>
    <source>
        <strain evidence="1">4G11</strain>
    </source>
</reference>
<evidence type="ECO:0000313" key="1">
    <source>
        <dbReference type="EMBL" id="AJG23970.1"/>
    </source>
</evidence>
<dbReference type="EMBL" id="CP010537">
    <property type="protein sequence ID" value="AJG23970.1"/>
    <property type="molecule type" value="Genomic_DNA"/>
</dbReference>
<protein>
    <recommendedName>
        <fullName evidence="3">Ferritin-like domain-containing protein</fullName>
    </recommendedName>
</protein>
<sequence>MSDALATPSRTSEASTEAKAAAVVAALAKAEIDQADHAMRNWTDPEPGPVRIGSPQHLRMFCNMLLQTHNPYKPAVIDWPRLDPDALRRVTSLPIWDIAVQTEGRASVRVQAFADTVTAPLLRSALEMDGGEEARHKVVLSKLVEAYGIALAPEPEYRPPADVEWGWLVTGYSECIDSFFAFGLFAAAKRSGFFPAELVETFEPVIQEEGRHILFFVNWAAWYRRNLPWWRRPLYTLKVMRVWAFLIWERVGIARGIDADGVAKDANFPMNSTSSLAEALSPRAMIELCLAENDRRMAGYDPRLLRPETVPKLARLARRLLR</sequence>
<dbReference type="KEGG" id="cbw:RR42_s2388"/>
<dbReference type="RefSeq" id="WP_236702091.1">
    <property type="nucleotide sequence ID" value="NZ_CP010537.1"/>
</dbReference>
<dbReference type="SUPFAM" id="SSF47240">
    <property type="entry name" value="Ferritin-like"/>
    <property type="match status" value="1"/>
</dbReference>
<keyword evidence="2" id="KW-1185">Reference proteome</keyword>
<accession>A0A0C4YN74</accession>
<dbReference type="AlphaFoldDB" id="A0A0C4YN74"/>
<name>A0A0C4YN74_9BURK</name>